<dbReference type="GeneID" id="19110487"/>
<keyword evidence="2" id="KW-1185">Reference proteome</keyword>
<reference evidence="1 2" key="1">
    <citation type="journal article" date="2012" name="PLoS Pathog.">
        <title>Diverse lifestyles and strategies of plant pathogenesis encoded in the genomes of eighteen Dothideomycetes fungi.</title>
        <authorList>
            <person name="Ohm R.A."/>
            <person name="Feau N."/>
            <person name="Henrissat B."/>
            <person name="Schoch C.L."/>
            <person name="Horwitz B.A."/>
            <person name="Barry K.W."/>
            <person name="Condon B.J."/>
            <person name="Copeland A.C."/>
            <person name="Dhillon B."/>
            <person name="Glaser F."/>
            <person name="Hesse C.N."/>
            <person name="Kosti I."/>
            <person name="LaButti K."/>
            <person name="Lindquist E.A."/>
            <person name="Lucas S."/>
            <person name="Salamov A.A."/>
            <person name="Bradshaw R.E."/>
            <person name="Ciuffetti L."/>
            <person name="Hamelin R.C."/>
            <person name="Kema G.H.J."/>
            <person name="Lawrence C."/>
            <person name="Scott J.A."/>
            <person name="Spatafora J.W."/>
            <person name="Turgeon B.G."/>
            <person name="de Wit P.J.G.M."/>
            <person name="Zhong S."/>
            <person name="Goodwin S.B."/>
            <person name="Grigoriev I.V."/>
        </authorList>
    </citation>
    <scope>NUCLEOTIDE SEQUENCE [LARGE SCALE GENOMIC DNA]</scope>
    <source>
        <strain evidence="1 2">UAMH 10762</strain>
    </source>
</reference>
<name>M2M992_BAUPA</name>
<dbReference type="Proteomes" id="UP000011761">
    <property type="component" value="Unassembled WGS sequence"/>
</dbReference>
<dbReference type="EMBL" id="KB445561">
    <property type="protein sequence ID" value="EMC92961.1"/>
    <property type="molecule type" value="Genomic_DNA"/>
</dbReference>
<dbReference type="KEGG" id="bcom:BAUCODRAFT_268531"/>
<protein>
    <submittedName>
        <fullName evidence="1">Uncharacterized protein</fullName>
    </submittedName>
</protein>
<dbReference type="HOGENOM" id="CLU_1049661_0_0_1"/>
<sequence>MAHSRTEMVGTVPTEDRFTRLLFRLPAEIRNEIYSYAVPKPPAYMALDLRHPHSDPNLLWTACSQRLFAEAGPLYYGAIVLYTCTTLSGEAMYSGRFDHGDTKLTSATRGKDNGYSRSLSDPRKTFDKHLFHYGSMAYPSLRPLIYNMPSTLAIDIRVDTCQSSQTLSGPVSQYFRDLLAAFPRLKTIYVFFGPPWMLYDPAGMTGTRHLFESDPPSPHASDDHFRGEKDAIRRLVPADCELRWRVSPLWAKMDGHGAAGRQPVI</sequence>
<evidence type="ECO:0000313" key="1">
    <source>
        <dbReference type="EMBL" id="EMC92961.1"/>
    </source>
</evidence>
<dbReference type="RefSeq" id="XP_007680216.1">
    <property type="nucleotide sequence ID" value="XM_007682026.1"/>
</dbReference>
<gene>
    <name evidence="1" type="ORF">BAUCODRAFT_268531</name>
</gene>
<dbReference type="OrthoDB" id="4812806at2759"/>
<proteinExistence type="predicted"/>
<accession>M2M992</accession>
<organism evidence="1 2">
    <name type="scientific">Baudoinia panamericana (strain UAMH 10762)</name>
    <name type="common">Angels' share fungus</name>
    <name type="synonym">Baudoinia compniacensis (strain UAMH 10762)</name>
    <dbReference type="NCBI Taxonomy" id="717646"/>
    <lineage>
        <taxon>Eukaryota</taxon>
        <taxon>Fungi</taxon>
        <taxon>Dikarya</taxon>
        <taxon>Ascomycota</taxon>
        <taxon>Pezizomycotina</taxon>
        <taxon>Dothideomycetes</taxon>
        <taxon>Dothideomycetidae</taxon>
        <taxon>Mycosphaerellales</taxon>
        <taxon>Teratosphaeriaceae</taxon>
        <taxon>Baudoinia</taxon>
    </lineage>
</organism>
<evidence type="ECO:0000313" key="2">
    <source>
        <dbReference type="Proteomes" id="UP000011761"/>
    </source>
</evidence>
<dbReference type="AlphaFoldDB" id="M2M992"/>